<organism evidence="2 3">
    <name type="scientific">Marinicauda salina</name>
    <dbReference type="NCBI Taxonomy" id="2135793"/>
    <lineage>
        <taxon>Bacteria</taxon>
        <taxon>Pseudomonadati</taxon>
        <taxon>Pseudomonadota</taxon>
        <taxon>Alphaproteobacteria</taxon>
        <taxon>Maricaulales</taxon>
        <taxon>Maricaulaceae</taxon>
        <taxon>Marinicauda</taxon>
    </lineage>
</organism>
<feature type="transmembrane region" description="Helical" evidence="1">
    <location>
        <begin position="202"/>
        <end position="222"/>
    </location>
</feature>
<name>A0A2U2BT41_9PROT</name>
<dbReference type="Proteomes" id="UP000245168">
    <property type="component" value="Unassembled WGS sequence"/>
</dbReference>
<dbReference type="InterPro" id="IPR010293">
    <property type="entry name" value="Sbt_1"/>
</dbReference>
<evidence type="ECO:0000313" key="2">
    <source>
        <dbReference type="EMBL" id="PWE17157.1"/>
    </source>
</evidence>
<keyword evidence="1" id="KW-0472">Membrane</keyword>
<feature type="transmembrane region" description="Helical" evidence="1">
    <location>
        <begin position="234"/>
        <end position="259"/>
    </location>
</feature>
<proteinExistence type="predicted"/>
<keyword evidence="3" id="KW-1185">Reference proteome</keyword>
<feature type="transmembrane region" description="Helical" evidence="1">
    <location>
        <begin position="265"/>
        <end position="288"/>
    </location>
</feature>
<reference evidence="3" key="1">
    <citation type="submission" date="2018-05" db="EMBL/GenBank/DDBJ databases">
        <authorList>
            <person name="Liu B.-T."/>
        </authorList>
    </citation>
    <scope>NUCLEOTIDE SEQUENCE [LARGE SCALE GENOMIC DNA]</scope>
    <source>
        <strain evidence="3">WD6-1</strain>
    </source>
</reference>
<dbReference type="PANTHER" id="PTHR40400:SF1">
    <property type="entry name" value="SLR1512 PROTEIN"/>
    <property type="match status" value="1"/>
</dbReference>
<dbReference type="EMBL" id="QEXV01000004">
    <property type="protein sequence ID" value="PWE17157.1"/>
    <property type="molecule type" value="Genomic_DNA"/>
</dbReference>
<feature type="transmembrane region" description="Helical" evidence="1">
    <location>
        <begin position="69"/>
        <end position="93"/>
    </location>
</feature>
<feature type="transmembrane region" description="Helical" evidence="1">
    <location>
        <begin position="6"/>
        <end position="26"/>
    </location>
</feature>
<feature type="transmembrane region" description="Helical" evidence="1">
    <location>
        <begin position="295"/>
        <end position="317"/>
    </location>
</feature>
<accession>A0A2U2BT41</accession>
<dbReference type="PANTHER" id="PTHR40400">
    <property type="entry name" value="SLR1512 PROTEIN"/>
    <property type="match status" value="1"/>
</dbReference>
<keyword evidence="1" id="KW-1133">Transmembrane helix</keyword>
<feature type="transmembrane region" description="Helical" evidence="1">
    <location>
        <begin position="129"/>
        <end position="152"/>
    </location>
</feature>
<evidence type="ECO:0000313" key="3">
    <source>
        <dbReference type="Proteomes" id="UP000245168"/>
    </source>
</evidence>
<sequence length="326" mass="33091">MTDIFALAAANLTSPAVLFFALGVFAGVARSDLNVPEAVARGLALYLMLAIGFKGGVAVSQQGLTVELLLAALAGVVLSFAMPVIAFALLRAFTRLDRATAAASAAHYGSISVVTFVAGSEFLQMSGMVASGHMVAVLALMETPAILTGLMLAGRAADGPDARTRSELLREVLLNGSVVLLMGSFAIGWISGEPGMARLDPFVNGLFQGVLALFLLDMGLVAARRLSGARKLGFAGGVFGIVMPLIGAGLALATAALIAMSPADAAALMILAASASYIAVPAAMRIALPQADPSVYLTLSLAITFPFNLAVGIPLYAAAARLALGG</sequence>
<protein>
    <submittedName>
        <fullName evidence="2">Sodium-dependent bicarbonate transport family permease</fullName>
    </submittedName>
</protein>
<feature type="transmembrane region" description="Helical" evidence="1">
    <location>
        <begin position="38"/>
        <end position="57"/>
    </location>
</feature>
<evidence type="ECO:0000256" key="1">
    <source>
        <dbReference type="SAM" id="Phobius"/>
    </source>
</evidence>
<dbReference type="Pfam" id="PF05982">
    <property type="entry name" value="Sbt_1"/>
    <property type="match status" value="1"/>
</dbReference>
<dbReference type="RefSeq" id="WP_109253380.1">
    <property type="nucleotide sequence ID" value="NZ_QEXV01000004.1"/>
</dbReference>
<feature type="transmembrane region" description="Helical" evidence="1">
    <location>
        <begin position="105"/>
        <end position="123"/>
    </location>
</feature>
<dbReference type="OrthoDB" id="345121at2"/>
<feature type="transmembrane region" description="Helical" evidence="1">
    <location>
        <begin position="172"/>
        <end position="190"/>
    </location>
</feature>
<keyword evidence="1" id="KW-0812">Transmembrane</keyword>
<dbReference type="AlphaFoldDB" id="A0A2U2BT41"/>
<comment type="caution">
    <text evidence="2">The sequence shown here is derived from an EMBL/GenBank/DDBJ whole genome shotgun (WGS) entry which is preliminary data.</text>
</comment>
<gene>
    <name evidence="2" type="ORF">DDZ18_09820</name>
</gene>